<protein>
    <submittedName>
        <fullName evidence="2">Membrane protein</fullName>
    </submittedName>
</protein>
<dbReference type="Proteomes" id="UP000287372">
    <property type="component" value="Segment"/>
</dbReference>
<organism evidence="2 3">
    <name type="scientific">Streptomyces phage Hiyaa</name>
    <dbReference type="NCBI Taxonomy" id="2499072"/>
    <lineage>
        <taxon>Viruses</taxon>
        <taxon>Duplodnaviria</taxon>
        <taxon>Heunggongvirae</taxon>
        <taxon>Uroviricota</taxon>
        <taxon>Caudoviricetes</taxon>
        <taxon>Hiyaavirus</taxon>
        <taxon>Hiyaavirus hiyaa</taxon>
    </lineage>
</organism>
<gene>
    <name evidence="2" type="primary">95</name>
    <name evidence="2" type="ORF">SEA_HIYAA_95</name>
</gene>
<evidence type="ECO:0000313" key="2">
    <source>
        <dbReference type="EMBL" id="AZS06734.1"/>
    </source>
</evidence>
<dbReference type="EMBL" id="MK279841">
    <property type="protein sequence ID" value="AZS06734.1"/>
    <property type="molecule type" value="Genomic_DNA"/>
</dbReference>
<sequence length="89" mass="9658">MIESYRRDLNRATRDVKIALGVMWGGFALVALGVLVGKLTGSLLGVALSAPGGATAGIALAIAWLARRNQRDAQERIDNYRHRGFGLHW</sequence>
<proteinExistence type="predicted"/>
<dbReference type="RefSeq" id="YP_009818530.1">
    <property type="nucleotide sequence ID" value="NC_048139.1"/>
</dbReference>
<dbReference type="KEGG" id="vg:55009873"/>
<keyword evidence="3" id="KW-1185">Reference proteome</keyword>
<keyword evidence="1" id="KW-0472">Membrane</keyword>
<evidence type="ECO:0000256" key="1">
    <source>
        <dbReference type="SAM" id="Phobius"/>
    </source>
</evidence>
<name>A0A3S9U8T8_9CAUD</name>
<keyword evidence="1" id="KW-1133">Transmembrane helix</keyword>
<feature type="transmembrane region" description="Helical" evidence="1">
    <location>
        <begin position="16"/>
        <end position="37"/>
    </location>
</feature>
<keyword evidence="1" id="KW-0812">Transmembrane</keyword>
<feature type="transmembrane region" description="Helical" evidence="1">
    <location>
        <begin position="43"/>
        <end position="66"/>
    </location>
</feature>
<reference evidence="2 3" key="1">
    <citation type="submission" date="2018-12" db="EMBL/GenBank/DDBJ databases">
        <authorList>
            <person name="Lieu J.K."/>
            <person name="Tian C.Z."/>
            <person name="Hsaio W.J."/>
            <person name="Shaffer C.D."/>
            <person name="Weston-Hafer K.A."/>
            <person name="Russell D.A."/>
            <person name="Pope W.H."/>
            <person name="Jacobs-Sera D."/>
            <person name="Hendrix R.W."/>
            <person name="Hatfull G.F."/>
        </authorList>
    </citation>
    <scope>NUCLEOTIDE SEQUENCE [LARGE SCALE GENOMIC DNA]</scope>
</reference>
<accession>A0A3S9U8T8</accession>
<dbReference type="GeneID" id="55009873"/>
<evidence type="ECO:0000313" key="3">
    <source>
        <dbReference type="Proteomes" id="UP000287372"/>
    </source>
</evidence>